<evidence type="ECO:0000259" key="2">
    <source>
        <dbReference type="SMART" id="SM00327"/>
    </source>
</evidence>
<reference evidence="3 4" key="1">
    <citation type="submission" date="2017-06" db="EMBL/GenBank/DDBJ databases">
        <title>Azoarcus.</title>
        <authorList>
            <person name="Woo J.-H."/>
            <person name="Kim H.-S."/>
        </authorList>
    </citation>
    <scope>NUCLEOTIDE SEQUENCE [LARGE SCALE GENOMIC DNA]</scope>
    <source>
        <strain evidence="3 4">TSPY31</strain>
    </source>
</reference>
<evidence type="ECO:0000256" key="1">
    <source>
        <dbReference type="SAM" id="MobiDB-lite"/>
    </source>
</evidence>
<dbReference type="InterPro" id="IPR036465">
    <property type="entry name" value="vWFA_dom_sf"/>
</dbReference>
<feature type="domain" description="VWFA" evidence="2">
    <location>
        <begin position="449"/>
        <end position="639"/>
    </location>
</feature>
<proteinExistence type="predicted"/>
<dbReference type="SUPFAM" id="SSF53300">
    <property type="entry name" value="vWA-like"/>
    <property type="match status" value="1"/>
</dbReference>
<dbReference type="KEGG" id="acom:CEW83_06620"/>
<dbReference type="InterPro" id="IPR002035">
    <property type="entry name" value="VWF_A"/>
</dbReference>
<name>A0A2U8GMN6_9RHOO</name>
<dbReference type="Gene3D" id="3.40.50.410">
    <property type="entry name" value="von Willebrand factor, type A domain"/>
    <property type="match status" value="1"/>
</dbReference>
<feature type="region of interest" description="Disordered" evidence="1">
    <location>
        <begin position="228"/>
        <end position="264"/>
    </location>
</feature>
<sequence length="640" mass="70242">MEEVVGKLWHRLVTRAAGGSFPEAAVTLKETGRSVGVLFRALGGDGGLRVAASAADTHGARRSWLARLAGSGEKLARASMDENTLRLPPQIDAFADRDLNRELYLWLSALAAAHAEMAQMPPDDAGSTGHSHAGHSQETRELLLNQRAVRHTLARWPGLVPRYRRLAAATLAQRPDPAKLPPSEGERERALRRAIDDPGSVSALPPVEADAPSAQPVLLWLTLPAARAPEPARSAGQDGKQGETPLGGSGKPDETEHTAHKAERVDAPPEKHGLLMFFRAESLLSVAEFIKVNRSEDDDPDPNAAAAAANLDQLSLTRDGERTASKVRFDLDLPSAAEDDVVLGAGIPLPEWDYRKSRLLEDHVRLLEMAAAADDPRAAPVPLPDRLRRTARRLHQQFSMLQPGRRWIKGQVDGSELDIDAVVRSSTDRACGRQGSDQLWLTLEKRERDLACLALADLSLSTDTWISSEARVIDVIRDSLLLFGEALSATGDRFALCGFSSVKRNNVRFHHLKRFDDRFDDRIRGRISAIKPGYYTRLGAAIRHATSLLDGQRASRRILLILSDGKPNDLDLYDGRYGIEDTRMAVIEARLRGVVPFCVTIDREGAAYLPHLFGPAGFAVIRKPEELPARLPMFYAQLTR</sequence>
<organism evidence="3 4">
    <name type="scientific">Parazoarcus communis</name>
    <dbReference type="NCBI Taxonomy" id="41977"/>
    <lineage>
        <taxon>Bacteria</taxon>
        <taxon>Pseudomonadati</taxon>
        <taxon>Pseudomonadota</taxon>
        <taxon>Betaproteobacteria</taxon>
        <taxon>Rhodocyclales</taxon>
        <taxon>Zoogloeaceae</taxon>
        <taxon>Parazoarcus</taxon>
    </lineage>
</organism>
<keyword evidence="4" id="KW-1185">Reference proteome</keyword>
<dbReference type="AlphaFoldDB" id="A0A2U8GMN6"/>
<dbReference type="InterPro" id="IPR051928">
    <property type="entry name" value="NorD/CobT"/>
</dbReference>
<dbReference type="EMBL" id="CP022187">
    <property type="protein sequence ID" value="AWI74937.1"/>
    <property type="molecule type" value="Genomic_DNA"/>
</dbReference>
<gene>
    <name evidence="3" type="ORF">CEW83_06620</name>
</gene>
<evidence type="ECO:0000313" key="4">
    <source>
        <dbReference type="Proteomes" id="UP000244930"/>
    </source>
</evidence>
<dbReference type="PANTHER" id="PTHR41248">
    <property type="entry name" value="NORD PROTEIN"/>
    <property type="match status" value="1"/>
</dbReference>
<dbReference type="Pfam" id="PF00092">
    <property type="entry name" value="VWA"/>
    <property type="match status" value="1"/>
</dbReference>
<dbReference type="PANTHER" id="PTHR41248:SF1">
    <property type="entry name" value="NORD PROTEIN"/>
    <property type="match status" value="1"/>
</dbReference>
<dbReference type="RefSeq" id="WP_108948645.1">
    <property type="nucleotide sequence ID" value="NZ_CP022187.1"/>
</dbReference>
<protein>
    <submittedName>
        <fullName evidence="3">Nitric oxide reductase</fullName>
    </submittedName>
</protein>
<dbReference type="CDD" id="cd01454">
    <property type="entry name" value="vWA_norD_type"/>
    <property type="match status" value="1"/>
</dbReference>
<dbReference type="Proteomes" id="UP000244930">
    <property type="component" value="Chromosome"/>
</dbReference>
<evidence type="ECO:0000313" key="3">
    <source>
        <dbReference type="EMBL" id="AWI74937.1"/>
    </source>
</evidence>
<feature type="compositionally biased region" description="Basic and acidic residues" evidence="1">
    <location>
        <begin position="251"/>
        <end position="264"/>
    </location>
</feature>
<accession>A0A2U8GMN6</accession>
<dbReference type="SMART" id="SM00327">
    <property type="entry name" value="VWA"/>
    <property type="match status" value="1"/>
</dbReference>